<accession>M3JAR2</accession>
<organism evidence="3 4">
    <name type="scientific">Candida maltosa (strain Xu316)</name>
    <name type="common">Yeast</name>
    <dbReference type="NCBI Taxonomy" id="1245528"/>
    <lineage>
        <taxon>Eukaryota</taxon>
        <taxon>Fungi</taxon>
        <taxon>Dikarya</taxon>
        <taxon>Ascomycota</taxon>
        <taxon>Saccharomycotina</taxon>
        <taxon>Pichiomycetes</taxon>
        <taxon>Debaryomycetaceae</taxon>
        <taxon>Candida/Lodderomyces clade</taxon>
        <taxon>Candida</taxon>
    </lineage>
</organism>
<evidence type="ECO:0000256" key="2">
    <source>
        <dbReference type="SAM" id="SignalP"/>
    </source>
</evidence>
<proteinExistence type="predicted"/>
<evidence type="ECO:0000256" key="1">
    <source>
        <dbReference type="SAM" id="MobiDB-lite"/>
    </source>
</evidence>
<sequence>MKFSTVSVLALAATMVAATPVAEQAAVQVPIVGATKSKRDGSTGAELRENGASQETAGLFGNGNAYGNSGIGGFIDATIDSITKLISSPIRGILAPQSS</sequence>
<protein>
    <submittedName>
        <fullName evidence="3">Uncharacterized protein</fullName>
    </submittedName>
</protein>
<comment type="caution">
    <text evidence="3">The sequence shown here is derived from an EMBL/GenBank/DDBJ whole genome shotgun (WGS) entry which is preliminary data.</text>
</comment>
<dbReference type="EMBL" id="AOGT01000781">
    <property type="protein sequence ID" value="EMG49213.1"/>
    <property type="molecule type" value="Genomic_DNA"/>
</dbReference>
<keyword evidence="4" id="KW-1185">Reference proteome</keyword>
<name>M3JAR2_CANMX</name>
<dbReference type="AlphaFoldDB" id="M3JAR2"/>
<dbReference type="OrthoDB" id="4023545at2759"/>
<feature type="compositionally biased region" description="Basic and acidic residues" evidence="1">
    <location>
        <begin position="37"/>
        <end position="49"/>
    </location>
</feature>
<feature type="signal peptide" evidence="2">
    <location>
        <begin position="1"/>
        <end position="18"/>
    </location>
</feature>
<gene>
    <name evidence="3" type="ORF">G210_0076</name>
</gene>
<dbReference type="HOGENOM" id="CLU_2145546_0_0_1"/>
<feature type="chain" id="PRO_5004034874" evidence="2">
    <location>
        <begin position="19"/>
        <end position="99"/>
    </location>
</feature>
<reference evidence="3 4" key="1">
    <citation type="submission" date="2013-02" db="EMBL/GenBank/DDBJ databases">
        <title>Genome sequence of Candida maltosa Xu316, a potential industrial strain for xylitol and ethanol production.</title>
        <authorList>
            <person name="Yu J."/>
            <person name="Wang Q."/>
            <person name="Geng X."/>
            <person name="Bao W."/>
            <person name="He P."/>
            <person name="Cai J."/>
        </authorList>
    </citation>
    <scope>NUCLEOTIDE SEQUENCE [LARGE SCALE GENOMIC DNA]</scope>
    <source>
        <strain evidence="4">Xu316</strain>
    </source>
</reference>
<evidence type="ECO:0000313" key="3">
    <source>
        <dbReference type="EMBL" id="EMG49213.1"/>
    </source>
</evidence>
<evidence type="ECO:0000313" key="4">
    <source>
        <dbReference type="Proteomes" id="UP000011777"/>
    </source>
</evidence>
<feature type="region of interest" description="Disordered" evidence="1">
    <location>
        <begin position="37"/>
        <end position="58"/>
    </location>
</feature>
<dbReference type="Proteomes" id="UP000011777">
    <property type="component" value="Unassembled WGS sequence"/>
</dbReference>
<keyword evidence="2" id="KW-0732">Signal</keyword>